<dbReference type="AlphaFoldDB" id="A0A5B0WCC1"/>
<comment type="caution">
    <text evidence="1">The sequence shown here is derived from an EMBL/GenBank/DDBJ whole genome shotgun (WGS) entry which is preliminary data.</text>
</comment>
<proteinExistence type="predicted"/>
<reference evidence="1 2" key="1">
    <citation type="submission" date="2019-07" db="EMBL/GenBank/DDBJ databases">
        <title>The Draft Genome Sequence of Rhizobium tropici SARCC-755 Associated with Superior Nodulation on Pigeonpea (Cajanus cajan (L.) Millsp.).</title>
        <authorList>
            <person name="Bopape F.L."/>
            <person name="Hassen A.I."/>
            <person name="Swanevelder Z.H."/>
            <person name="Gwata E.T."/>
        </authorList>
    </citation>
    <scope>NUCLEOTIDE SEQUENCE [LARGE SCALE GENOMIC DNA]</scope>
    <source>
        <strain evidence="1 2">SARCC-755</strain>
    </source>
</reference>
<name>A0A5B0WCC1_RHITR</name>
<accession>A0A5B0WCC1</accession>
<protein>
    <submittedName>
        <fullName evidence="1">Uncharacterized protein</fullName>
    </submittedName>
</protein>
<dbReference type="OrthoDB" id="7362006at2"/>
<dbReference type="Proteomes" id="UP000323608">
    <property type="component" value="Unassembled WGS sequence"/>
</dbReference>
<evidence type="ECO:0000313" key="2">
    <source>
        <dbReference type="Proteomes" id="UP000323608"/>
    </source>
</evidence>
<evidence type="ECO:0000313" key="1">
    <source>
        <dbReference type="EMBL" id="KAA1184553.1"/>
    </source>
</evidence>
<dbReference type="EMBL" id="VNIP01000003">
    <property type="protein sequence ID" value="KAA1184553.1"/>
    <property type="molecule type" value="Genomic_DNA"/>
</dbReference>
<organism evidence="1 2">
    <name type="scientific">Rhizobium tropici</name>
    <dbReference type="NCBI Taxonomy" id="398"/>
    <lineage>
        <taxon>Bacteria</taxon>
        <taxon>Pseudomonadati</taxon>
        <taxon>Pseudomonadota</taxon>
        <taxon>Alphaproteobacteria</taxon>
        <taxon>Hyphomicrobiales</taxon>
        <taxon>Rhizobiaceae</taxon>
        <taxon>Rhizobium/Agrobacterium group</taxon>
        <taxon>Rhizobium</taxon>
    </lineage>
</organism>
<gene>
    <name evidence="1" type="ORF">FP026_04020</name>
</gene>
<sequence>MEAPNTLVIDLLVFLKAGPRPYHEVMDAWRTSCPRLPIWEDAVDLGLVEREQGFVVLTEAGRNLLPSQS</sequence>